<comment type="caution">
    <text evidence="1">The sequence shown here is derived from an EMBL/GenBank/DDBJ whole genome shotgun (WGS) entry which is preliminary data.</text>
</comment>
<accession>A0AAW2S6M1</accession>
<reference evidence="1" key="1">
    <citation type="submission" date="2020-06" db="EMBL/GenBank/DDBJ databases">
        <authorList>
            <person name="Li T."/>
            <person name="Hu X."/>
            <person name="Zhang T."/>
            <person name="Song X."/>
            <person name="Zhang H."/>
            <person name="Dai N."/>
            <person name="Sheng W."/>
            <person name="Hou X."/>
            <person name="Wei L."/>
        </authorList>
    </citation>
    <scope>NUCLEOTIDE SEQUENCE</scope>
    <source>
        <strain evidence="1">G02</strain>
        <tissue evidence="1">Leaf</tissue>
    </source>
</reference>
<dbReference type="EMBL" id="JACGWJ010000011">
    <property type="protein sequence ID" value="KAL0388175.1"/>
    <property type="molecule type" value="Genomic_DNA"/>
</dbReference>
<evidence type="ECO:0000313" key="1">
    <source>
        <dbReference type="EMBL" id="KAL0388175.1"/>
    </source>
</evidence>
<organism evidence="1">
    <name type="scientific">Sesamum radiatum</name>
    <name type="common">Black benniseed</name>
    <dbReference type="NCBI Taxonomy" id="300843"/>
    <lineage>
        <taxon>Eukaryota</taxon>
        <taxon>Viridiplantae</taxon>
        <taxon>Streptophyta</taxon>
        <taxon>Embryophyta</taxon>
        <taxon>Tracheophyta</taxon>
        <taxon>Spermatophyta</taxon>
        <taxon>Magnoliopsida</taxon>
        <taxon>eudicotyledons</taxon>
        <taxon>Gunneridae</taxon>
        <taxon>Pentapetalae</taxon>
        <taxon>asterids</taxon>
        <taxon>lamiids</taxon>
        <taxon>Lamiales</taxon>
        <taxon>Pedaliaceae</taxon>
        <taxon>Sesamum</taxon>
    </lineage>
</organism>
<dbReference type="AlphaFoldDB" id="A0AAW2S6M1"/>
<proteinExistence type="predicted"/>
<protein>
    <submittedName>
        <fullName evidence="1">Uncharacterized protein</fullName>
    </submittedName>
</protein>
<name>A0AAW2S6M1_SESRA</name>
<gene>
    <name evidence="1" type="ORF">Sradi_2699300</name>
</gene>
<reference evidence="1" key="2">
    <citation type="journal article" date="2024" name="Plant">
        <title>Genomic evolution and insights into agronomic trait innovations of Sesamum species.</title>
        <authorList>
            <person name="Miao H."/>
            <person name="Wang L."/>
            <person name="Qu L."/>
            <person name="Liu H."/>
            <person name="Sun Y."/>
            <person name="Le M."/>
            <person name="Wang Q."/>
            <person name="Wei S."/>
            <person name="Zheng Y."/>
            <person name="Lin W."/>
            <person name="Duan Y."/>
            <person name="Cao H."/>
            <person name="Xiong S."/>
            <person name="Wang X."/>
            <person name="Wei L."/>
            <person name="Li C."/>
            <person name="Ma Q."/>
            <person name="Ju M."/>
            <person name="Zhao R."/>
            <person name="Li G."/>
            <person name="Mu C."/>
            <person name="Tian Q."/>
            <person name="Mei H."/>
            <person name="Zhang T."/>
            <person name="Gao T."/>
            <person name="Zhang H."/>
        </authorList>
    </citation>
    <scope>NUCLEOTIDE SEQUENCE</scope>
    <source>
        <strain evidence="1">G02</strain>
    </source>
</reference>
<sequence length="94" mass="9737">MNPVERVVLAVLDERRTEVDGRTADGAGGGGAVRRTALVSCGLQAPVSCGERHLRGRLRAGGGAVQPEGAALVRRAALVSCGEPSLKGEKMRDM</sequence>